<evidence type="ECO:0000313" key="3">
    <source>
        <dbReference type="Proteomes" id="UP000467840"/>
    </source>
</evidence>
<proteinExistence type="predicted"/>
<dbReference type="EMBL" id="JAAGAX010000014">
    <property type="protein sequence ID" value="KAF2293203.1"/>
    <property type="molecule type" value="Genomic_DNA"/>
</dbReference>
<name>A0A6A6KYW8_HEVBR</name>
<keyword evidence="3" id="KW-1185">Reference proteome</keyword>
<gene>
    <name evidence="2" type="ORF">GH714_039198</name>
</gene>
<feature type="compositionally biased region" description="Polar residues" evidence="1">
    <location>
        <begin position="57"/>
        <end position="75"/>
    </location>
</feature>
<accession>A0A6A6KYW8</accession>
<dbReference type="AlphaFoldDB" id="A0A6A6KYW8"/>
<sequence length="224" mass="25198">MILLESINCLFHTFQNSWSSKFHEAVVRPLAIGFLPHSPSIAIAQKATSLRPMPPSKKQQGTYEKIQGTASNQSEHVAQEVTDIGDDEPPRDIPSFTYPEDLGFSFLTKFSSNSSSTHLTARHSEPIIIVVKDQLCYLLSIELSSHIDEQRSSLLLTLSSLTVVGTCSRMPKHRLLRSLLPIQRRAREREDKAKVIRDKVASLEGQLSHLKVEIIELKTKKVMQ</sequence>
<comment type="caution">
    <text evidence="2">The sequence shown here is derived from an EMBL/GenBank/DDBJ whole genome shotgun (WGS) entry which is preliminary data.</text>
</comment>
<organism evidence="2 3">
    <name type="scientific">Hevea brasiliensis</name>
    <name type="common">Para rubber tree</name>
    <name type="synonym">Siphonia brasiliensis</name>
    <dbReference type="NCBI Taxonomy" id="3981"/>
    <lineage>
        <taxon>Eukaryota</taxon>
        <taxon>Viridiplantae</taxon>
        <taxon>Streptophyta</taxon>
        <taxon>Embryophyta</taxon>
        <taxon>Tracheophyta</taxon>
        <taxon>Spermatophyta</taxon>
        <taxon>Magnoliopsida</taxon>
        <taxon>eudicotyledons</taxon>
        <taxon>Gunneridae</taxon>
        <taxon>Pentapetalae</taxon>
        <taxon>rosids</taxon>
        <taxon>fabids</taxon>
        <taxon>Malpighiales</taxon>
        <taxon>Euphorbiaceae</taxon>
        <taxon>Crotonoideae</taxon>
        <taxon>Micrandreae</taxon>
        <taxon>Hevea</taxon>
    </lineage>
</organism>
<reference evidence="2 3" key="1">
    <citation type="journal article" date="2020" name="Mol. Plant">
        <title>The Chromosome-Based Rubber Tree Genome Provides New Insights into Spurge Genome Evolution and Rubber Biosynthesis.</title>
        <authorList>
            <person name="Liu J."/>
            <person name="Shi C."/>
            <person name="Shi C.C."/>
            <person name="Li W."/>
            <person name="Zhang Q.J."/>
            <person name="Zhang Y."/>
            <person name="Li K."/>
            <person name="Lu H.F."/>
            <person name="Shi C."/>
            <person name="Zhu S.T."/>
            <person name="Xiao Z.Y."/>
            <person name="Nan H."/>
            <person name="Yue Y."/>
            <person name="Zhu X.G."/>
            <person name="Wu Y."/>
            <person name="Hong X.N."/>
            <person name="Fan G.Y."/>
            <person name="Tong Y."/>
            <person name="Zhang D."/>
            <person name="Mao C.L."/>
            <person name="Liu Y.L."/>
            <person name="Hao S.J."/>
            <person name="Liu W.Q."/>
            <person name="Lv M.Q."/>
            <person name="Zhang H.B."/>
            <person name="Liu Y."/>
            <person name="Hu-Tang G.R."/>
            <person name="Wang J.P."/>
            <person name="Wang J.H."/>
            <person name="Sun Y.H."/>
            <person name="Ni S.B."/>
            <person name="Chen W.B."/>
            <person name="Zhang X.C."/>
            <person name="Jiao Y.N."/>
            <person name="Eichler E.E."/>
            <person name="Li G.H."/>
            <person name="Liu X."/>
            <person name="Gao L.Z."/>
        </authorList>
    </citation>
    <scope>NUCLEOTIDE SEQUENCE [LARGE SCALE GENOMIC DNA]</scope>
    <source>
        <strain evidence="3">cv. GT1</strain>
        <tissue evidence="2">Leaf</tissue>
    </source>
</reference>
<protein>
    <submittedName>
        <fullName evidence="2">Uncharacterized protein</fullName>
    </submittedName>
</protein>
<evidence type="ECO:0000313" key="2">
    <source>
        <dbReference type="EMBL" id="KAF2293203.1"/>
    </source>
</evidence>
<evidence type="ECO:0000256" key="1">
    <source>
        <dbReference type="SAM" id="MobiDB-lite"/>
    </source>
</evidence>
<feature type="region of interest" description="Disordered" evidence="1">
    <location>
        <begin position="50"/>
        <end position="75"/>
    </location>
</feature>
<dbReference type="Proteomes" id="UP000467840">
    <property type="component" value="Chromosome 13"/>
</dbReference>